<gene>
    <name evidence="1" type="ORF">Q7C36_003322</name>
</gene>
<sequence length="593" mass="68364">MENIVVSSIVSDLEELVGGLHSQVKQEILSAVPKDNSVRSTLEKGFENFENPFVSFNTETKRMKYFNKKWGIVEPVEKNLGVLFDTRRNKNTGTYDQVPVKDTFVYIPILETIKFICRNSYICELLAKPCVSKDRYEDFCDGSYFKSHPLFSKTQTSLQIQLYYDDFETANPLGSKRGVHKVGALYFVLRNLPPKLNSVLMNIHLVASFHTEDVKNYGFDPILQPLTDDIKILESHGIDLPFSSEKVYGTICQIIGDNLGMHGIMGFAESFSGRHFCRLCLIEKDDSQNVYKEDDPKIILRGKELFEMHCSELQSNPQKLLTLNSLQYFHVCYNFSLDIMHDILEGVAQYEIKLLFEYLSENFLSKPGLLSRIYAFDYGYLERKNRPTRVNLDSIGNNIGLNSIQTLCLVRNIPLIFSDIVPEGNQNWTSLLLLLQIINIIFSPSVTLGMTVHLKHLIMEHHDLFKHLYPGRNLIPKHHFMLHYPSCIRKIGPLIHMWSMRFEAKHRVFKSTLKNFKNITVSLAKKHQMSNWETSPLNHVEYGPLKTFNVDNEENGEMFAQALPDVAKDIFSTNWVKISGVEYRVTFLTLLWS</sequence>
<name>A0AA88NPR9_TACVA</name>
<comment type="caution">
    <text evidence="1">The sequence shown here is derived from an EMBL/GenBank/DDBJ whole genome shotgun (WGS) entry which is preliminary data.</text>
</comment>
<dbReference type="EMBL" id="JAVHJS010000003">
    <property type="protein sequence ID" value="KAK2864168.1"/>
    <property type="molecule type" value="Genomic_DNA"/>
</dbReference>
<keyword evidence="2" id="KW-1185">Reference proteome</keyword>
<dbReference type="AlphaFoldDB" id="A0AA88NPR9"/>
<evidence type="ECO:0000313" key="1">
    <source>
        <dbReference type="EMBL" id="KAK2864168.1"/>
    </source>
</evidence>
<organism evidence="1 2">
    <name type="scientific">Tachysurus vachellii</name>
    <name type="common">Darkbarbel catfish</name>
    <name type="synonym">Pelteobagrus vachellii</name>
    <dbReference type="NCBI Taxonomy" id="175792"/>
    <lineage>
        <taxon>Eukaryota</taxon>
        <taxon>Metazoa</taxon>
        <taxon>Chordata</taxon>
        <taxon>Craniata</taxon>
        <taxon>Vertebrata</taxon>
        <taxon>Euteleostomi</taxon>
        <taxon>Actinopterygii</taxon>
        <taxon>Neopterygii</taxon>
        <taxon>Teleostei</taxon>
        <taxon>Ostariophysi</taxon>
        <taxon>Siluriformes</taxon>
        <taxon>Bagridae</taxon>
        <taxon>Tachysurus</taxon>
    </lineage>
</organism>
<dbReference type="PANTHER" id="PTHR31912:SF34">
    <property type="entry name" value="NOTOCHORD-RELATED PROTEIN"/>
    <property type="match status" value="1"/>
</dbReference>
<dbReference type="PANTHER" id="PTHR31912">
    <property type="entry name" value="IP13529P"/>
    <property type="match status" value="1"/>
</dbReference>
<accession>A0AA88NPR9</accession>
<proteinExistence type="predicted"/>
<dbReference type="Proteomes" id="UP001187315">
    <property type="component" value="Unassembled WGS sequence"/>
</dbReference>
<evidence type="ECO:0000313" key="2">
    <source>
        <dbReference type="Proteomes" id="UP001187315"/>
    </source>
</evidence>
<reference evidence="1" key="1">
    <citation type="submission" date="2023-08" db="EMBL/GenBank/DDBJ databases">
        <title>Pelteobagrus vachellii genome.</title>
        <authorList>
            <person name="Liu H."/>
        </authorList>
    </citation>
    <scope>NUCLEOTIDE SEQUENCE</scope>
    <source>
        <strain evidence="1">PRFRI_2022a</strain>
        <tissue evidence="1">Muscle</tissue>
    </source>
</reference>
<protein>
    <submittedName>
        <fullName evidence="1">Uncharacterized protein</fullName>
    </submittedName>
</protein>